<keyword evidence="3" id="KW-0173">Coenzyme A biosynthesis</keyword>
<keyword evidence="3" id="KW-0963">Cytoplasm</keyword>
<evidence type="ECO:0000313" key="6">
    <source>
        <dbReference type="Proteomes" id="UP001348492"/>
    </source>
</evidence>
<dbReference type="PROSITE" id="PS51219">
    <property type="entry name" value="DPCK"/>
    <property type="match status" value="1"/>
</dbReference>
<name>A0ABZ2EZP9_9FIRM</name>
<dbReference type="EMBL" id="CP117523">
    <property type="protein sequence ID" value="WWD84921.1"/>
    <property type="molecule type" value="Genomic_DNA"/>
</dbReference>
<dbReference type="EC" id="2.7.1.24" evidence="3 4"/>
<dbReference type="NCBIfam" id="TIGR00152">
    <property type="entry name" value="dephospho-CoA kinase"/>
    <property type="match status" value="1"/>
</dbReference>
<dbReference type="PANTHER" id="PTHR10695">
    <property type="entry name" value="DEPHOSPHO-COA KINASE-RELATED"/>
    <property type="match status" value="1"/>
</dbReference>
<keyword evidence="1 3" id="KW-0547">Nucleotide-binding</keyword>
<comment type="pathway">
    <text evidence="3">Cofactor biosynthesis; coenzyme A biosynthesis; CoA from (R)-pantothenate: step 5/5.</text>
</comment>
<dbReference type="HAMAP" id="MF_00376">
    <property type="entry name" value="Dephospho_CoA_kinase"/>
    <property type="match status" value="1"/>
</dbReference>
<evidence type="ECO:0000256" key="3">
    <source>
        <dbReference type="HAMAP-Rule" id="MF_00376"/>
    </source>
</evidence>
<accession>A0ABZ2EZP9</accession>
<organism evidence="5 6">
    <name type="scientific">Terrisporobacter glycolicus ATCC 14880 = DSM 1288</name>
    <dbReference type="NCBI Taxonomy" id="1121315"/>
    <lineage>
        <taxon>Bacteria</taxon>
        <taxon>Bacillati</taxon>
        <taxon>Bacillota</taxon>
        <taxon>Clostridia</taxon>
        <taxon>Peptostreptococcales</taxon>
        <taxon>Peptostreptococcaceae</taxon>
        <taxon>Terrisporobacter</taxon>
    </lineage>
</organism>
<protein>
    <recommendedName>
        <fullName evidence="3 4">Dephospho-CoA kinase</fullName>
        <ecNumber evidence="3 4">2.7.1.24</ecNumber>
    </recommendedName>
    <alternativeName>
        <fullName evidence="3">Dephosphocoenzyme A kinase</fullName>
    </alternativeName>
</protein>
<comment type="function">
    <text evidence="3">Catalyzes the phosphorylation of the 3'-hydroxyl group of dephosphocoenzyme A to form coenzyme A.</text>
</comment>
<dbReference type="Pfam" id="PF01121">
    <property type="entry name" value="CoaE"/>
    <property type="match status" value="1"/>
</dbReference>
<evidence type="ECO:0000313" key="5">
    <source>
        <dbReference type="EMBL" id="WWD84921.1"/>
    </source>
</evidence>
<keyword evidence="3 5" id="KW-0418">Kinase</keyword>
<dbReference type="Gene3D" id="3.40.50.300">
    <property type="entry name" value="P-loop containing nucleotide triphosphate hydrolases"/>
    <property type="match status" value="1"/>
</dbReference>
<keyword evidence="3 5" id="KW-0808">Transferase</keyword>
<dbReference type="InterPro" id="IPR001977">
    <property type="entry name" value="Depp_CoAkinase"/>
</dbReference>
<comment type="similarity">
    <text evidence="3">Belongs to the CoaE family.</text>
</comment>
<gene>
    <name evidence="3 5" type="primary">coaE</name>
    <name evidence="5" type="ORF">TEGL_33650</name>
</gene>
<dbReference type="RefSeq" id="WP_018591568.1">
    <property type="nucleotide sequence ID" value="NZ_CP117523.1"/>
</dbReference>
<feature type="binding site" evidence="3">
    <location>
        <begin position="11"/>
        <end position="16"/>
    </location>
    <ligand>
        <name>ATP</name>
        <dbReference type="ChEBI" id="CHEBI:30616"/>
    </ligand>
</feature>
<comment type="subcellular location">
    <subcellularLocation>
        <location evidence="3">Cytoplasm</location>
    </subcellularLocation>
</comment>
<evidence type="ECO:0000256" key="1">
    <source>
        <dbReference type="ARBA" id="ARBA00022741"/>
    </source>
</evidence>
<reference evidence="5 6" key="1">
    <citation type="journal article" date="2023" name="PLoS ONE">
        <title>Genome-based metabolic and phylogenomic analysis of three Terrisporobacter species.</title>
        <authorList>
            <person name="Boer T."/>
            <person name="Bengelsdorf F.R."/>
            <person name="Bomeke M."/>
            <person name="Daniel R."/>
            <person name="Poehlein A."/>
        </authorList>
    </citation>
    <scope>NUCLEOTIDE SEQUENCE [LARGE SCALE GENOMIC DNA]</scope>
    <source>
        <strain evidence="5 6">DSM 1288</strain>
    </source>
</reference>
<keyword evidence="2 3" id="KW-0067">ATP-binding</keyword>
<comment type="catalytic activity">
    <reaction evidence="3">
        <text>3'-dephospho-CoA + ATP = ADP + CoA + H(+)</text>
        <dbReference type="Rhea" id="RHEA:18245"/>
        <dbReference type="ChEBI" id="CHEBI:15378"/>
        <dbReference type="ChEBI" id="CHEBI:30616"/>
        <dbReference type="ChEBI" id="CHEBI:57287"/>
        <dbReference type="ChEBI" id="CHEBI:57328"/>
        <dbReference type="ChEBI" id="CHEBI:456216"/>
        <dbReference type="EC" id="2.7.1.24"/>
    </reaction>
</comment>
<sequence>MLILGLTGNIGCGKSSLSTIFIEENIDIVDADIIARQIYDDEKLLKKVYETFGDHIKNHDGSLNRKALGRIVFNDNEKLIQLNKLTHPLIRQNVSNQIDEYKNQNKKIVILDAALLVESDYLNFVDKLLVVTCNEDIQIERIKNRDNCSTEEALSRIKSQMSQENKAKYADYIIDNSGTIDELKKKAFIFLKYIKENWSE</sequence>
<dbReference type="CDD" id="cd02022">
    <property type="entry name" value="DPCK"/>
    <property type="match status" value="1"/>
</dbReference>
<dbReference type="Proteomes" id="UP001348492">
    <property type="component" value="Chromosome"/>
</dbReference>
<evidence type="ECO:0000256" key="2">
    <source>
        <dbReference type="ARBA" id="ARBA00022840"/>
    </source>
</evidence>
<dbReference type="SUPFAM" id="SSF52540">
    <property type="entry name" value="P-loop containing nucleoside triphosphate hydrolases"/>
    <property type="match status" value="1"/>
</dbReference>
<proteinExistence type="inferred from homology"/>
<dbReference type="GO" id="GO:0004140">
    <property type="term" value="F:dephospho-CoA kinase activity"/>
    <property type="evidence" value="ECO:0007669"/>
    <property type="project" value="UniProtKB-EC"/>
</dbReference>
<dbReference type="InterPro" id="IPR027417">
    <property type="entry name" value="P-loop_NTPase"/>
</dbReference>
<dbReference type="PANTHER" id="PTHR10695:SF46">
    <property type="entry name" value="BIFUNCTIONAL COENZYME A SYNTHASE-RELATED"/>
    <property type="match status" value="1"/>
</dbReference>
<evidence type="ECO:0000256" key="4">
    <source>
        <dbReference type="NCBIfam" id="TIGR00152"/>
    </source>
</evidence>
<keyword evidence="6" id="KW-1185">Reference proteome</keyword>